<evidence type="ECO:0000256" key="1">
    <source>
        <dbReference type="SAM" id="MobiDB-lite"/>
    </source>
</evidence>
<evidence type="ECO:0000313" key="3">
    <source>
        <dbReference type="Proteomes" id="UP000182347"/>
    </source>
</evidence>
<dbReference type="AlphaFoldDB" id="A0A1G9RMT0"/>
<feature type="compositionally biased region" description="Low complexity" evidence="1">
    <location>
        <begin position="48"/>
        <end position="58"/>
    </location>
</feature>
<dbReference type="Proteomes" id="UP000182347">
    <property type="component" value="Unassembled WGS sequence"/>
</dbReference>
<evidence type="ECO:0000313" key="2">
    <source>
        <dbReference type="EMBL" id="SDM24514.1"/>
    </source>
</evidence>
<keyword evidence="3" id="KW-1185">Reference proteome</keyword>
<reference evidence="3" key="1">
    <citation type="submission" date="2016-10" db="EMBL/GenBank/DDBJ databases">
        <authorList>
            <person name="Varghese N."/>
            <person name="Submissions S."/>
        </authorList>
    </citation>
    <scope>NUCLEOTIDE SEQUENCE [LARGE SCALE GENOMIC DNA]</scope>
    <source>
        <strain evidence="3">CGMCC 1.6199</strain>
    </source>
</reference>
<protein>
    <submittedName>
        <fullName evidence="2">Uncharacterized protein</fullName>
    </submittedName>
</protein>
<feature type="region of interest" description="Disordered" evidence="1">
    <location>
        <begin position="28"/>
        <end position="102"/>
    </location>
</feature>
<feature type="compositionally biased region" description="Basic and acidic residues" evidence="1">
    <location>
        <begin position="30"/>
        <end position="47"/>
    </location>
</feature>
<feature type="compositionally biased region" description="Basic and acidic residues" evidence="1">
    <location>
        <begin position="62"/>
        <end position="102"/>
    </location>
</feature>
<dbReference type="EMBL" id="FNHF01000002">
    <property type="protein sequence ID" value="SDM24514.1"/>
    <property type="molecule type" value="Genomic_DNA"/>
</dbReference>
<gene>
    <name evidence="2" type="ORF">SAMN05216244_2055</name>
</gene>
<name>A0A1G9RMT0_9BACI</name>
<accession>A0A1G9RMT0</accession>
<organism evidence="2 3">
    <name type="scientific">Sediminibacillus halophilus</name>
    <dbReference type="NCBI Taxonomy" id="482461"/>
    <lineage>
        <taxon>Bacteria</taxon>
        <taxon>Bacillati</taxon>
        <taxon>Bacillota</taxon>
        <taxon>Bacilli</taxon>
        <taxon>Bacillales</taxon>
        <taxon>Bacillaceae</taxon>
        <taxon>Sediminibacillus</taxon>
    </lineage>
</organism>
<sequence length="102" mass="11433">MPLVAQLKDRPKFSKVSKFKAATLTLAIPRKQDEEQGVDENTKDKIVSSKGAKTASSAPKKKSQEKPVKEKSRKEKPDSPPRPLVEKVVEKKLNTNRSLNEH</sequence>
<proteinExistence type="predicted"/>